<accession>U9TCA0</accession>
<evidence type="ECO:0000313" key="1">
    <source>
        <dbReference type="EMBL" id="ESA05760.1"/>
    </source>
</evidence>
<dbReference type="Gene3D" id="1.10.10.1010">
    <property type="entry name" value="Intein homing endonuclease, domain IV"/>
    <property type="match status" value="2"/>
</dbReference>
<dbReference type="AlphaFoldDB" id="U9TCA0"/>
<protein>
    <recommendedName>
        <fullName evidence="2">Protein kinase domain-containing protein</fullName>
    </recommendedName>
</protein>
<organism evidence="1">
    <name type="scientific">Rhizophagus irregularis (strain DAOM 181602 / DAOM 197198 / MUCL 43194)</name>
    <name type="common">Arbuscular mycorrhizal fungus</name>
    <name type="synonym">Glomus intraradices</name>
    <dbReference type="NCBI Taxonomy" id="747089"/>
    <lineage>
        <taxon>Eukaryota</taxon>
        <taxon>Fungi</taxon>
        <taxon>Fungi incertae sedis</taxon>
        <taxon>Mucoromycota</taxon>
        <taxon>Glomeromycotina</taxon>
        <taxon>Glomeromycetes</taxon>
        <taxon>Glomerales</taxon>
        <taxon>Glomeraceae</taxon>
        <taxon>Rhizophagus</taxon>
    </lineage>
</organism>
<dbReference type="EMBL" id="KI292568">
    <property type="protein sequence ID" value="ESA05760.1"/>
    <property type="molecule type" value="Genomic_DNA"/>
</dbReference>
<evidence type="ECO:0008006" key="2">
    <source>
        <dbReference type="Google" id="ProtNLM"/>
    </source>
</evidence>
<sequence length="256" mass="31044">MYFQRNFKNWTSGNSDIDKFIQNNQLSVHKDNEISHVLEWISYDRLYNIKYIAKDEFGEIYRANWIDGNIKSYVSVTYQNCVTYQNWERYNQNMFVVLKSLNNLKNITTEIENEVYKPYGITQDPETKNYIMVLNYNKCKKCNSICNAIHFQHKFIDWTSGNNDIDKFIQDTQLSVHNYYEISHALEWIPYDRLYDIKYIAKDEFGKIYQANWIDGEIEYWDYKTQNWIRYNQNMFVVLKRLNNLKNITTEIKSEV</sequence>
<reference evidence="1" key="1">
    <citation type="submission" date="2013-07" db="EMBL/GenBank/DDBJ databases">
        <title>The genome of an arbuscular mycorrhizal fungus provides insights into the evolution of the oldest plant symbiosis.</title>
        <authorList>
            <consortium name="DOE Joint Genome Institute"/>
            <person name="Tisserant E."/>
            <person name="Malbreil M."/>
            <person name="Kuo A."/>
            <person name="Kohler A."/>
            <person name="Symeonidi A."/>
            <person name="Balestrini R."/>
            <person name="Charron P."/>
            <person name="Duensing N."/>
            <person name="Frei-dit-Frey N."/>
            <person name="Gianinazzi-Pearson V."/>
            <person name="Gilbert B."/>
            <person name="Handa Y."/>
            <person name="Hijri M."/>
            <person name="Kaul R."/>
            <person name="Kawaguchi M."/>
            <person name="Krajinski F."/>
            <person name="Lammers P."/>
            <person name="Lapierre D."/>
            <person name="Masclaux F.G."/>
            <person name="Murat C."/>
            <person name="Morin E."/>
            <person name="Ndikumana S."/>
            <person name="Pagni M."/>
            <person name="Petitpierre D."/>
            <person name="Requena N."/>
            <person name="Rosikiewicz P."/>
            <person name="Riley R."/>
            <person name="Saito K."/>
            <person name="San Clemente H."/>
            <person name="Shapiro H."/>
            <person name="van Tuinen D."/>
            <person name="Becard G."/>
            <person name="Bonfante P."/>
            <person name="Paszkowski U."/>
            <person name="Shachar-Hill Y."/>
            <person name="Young J.P."/>
            <person name="Sanders I.R."/>
            <person name="Henrissat B."/>
            <person name="Rensing S.A."/>
            <person name="Grigoriev I.V."/>
            <person name="Corradi N."/>
            <person name="Roux C."/>
            <person name="Martin F."/>
        </authorList>
    </citation>
    <scope>NUCLEOTIDE SEQUENCE</scope>
    <source>
        <strain evidence="1">DAOM 197198</strain>
    </source>
</reference>
<name>U9TCA0_RHIID</name>
<proteinExistence type="predicted"/>
<dbReference type="HOGENOM" id="CLU_000288_7_8_1"/>
<dbReference type="SUPFAM" id="SSF63825">
    <property type="entry name" value="YWTD domain"/>
    <property type="match status" value="1"/>
</dbReference>
<gene>
    <name evidence="1" type="ORF">GLOINDRAFT_4043</name>
</gene>